<dbReference type="AlphaFoldDB" id="F6H5A2"/>
<gene>
    <name evidence="1" type="ordered locus">VIT_12s0028g00550</name>
</gene>
<dbReference type="InParanoid" id="F6H5A2"/>
<sequence length="17" mass="1958">MASVDIHVKEKVMRNNS</sequence>
<dbReference type="EMBL" id="FN595235">
    <property type="protein sequence ID" value="CCB47460.1"/>
    <property type="molecule type" value="Genomic_DNA"/>
</dbReference>
<proteinExistence type="predicted"/>
<organism evidence="1 2">
    <name type="scientific">Vitis vinifera</name>
    <name type="common">Grape</name>
    <dbReference type="NCBI Taxonomy" id="29760"/>
    <lineage>
        <taxon>Eukaryota</taxon>
        <taxon>Viridiplantae</taxon>
        <taxon>Streptophyta</taxon>
        <taxon>Embryophyta</taxon>
        <taxon>Tracheophyta</taxon>
        <taxon>Spermatophyta</taxon>
        <taxon>Magnoliopsida</taxon>
        <taxon>eudicotyledons</taxon>
        <taxon>Gunneridae</taxon>
        <taxon>Pentapetalae</taxon>
        <taxon>rosids</taxon>
        <taxon>Vitales</taxon>
        <taxon>Vitaceae</taxon>
        <taxon>Viteae</taxon>
        <taxon>Vitis</taxon>
    </lineage>
</organism>
<dbReference type="HOGENOM" id="CLU_3432172_0_0_1"/>
<accession>F6H5A2</accession>
<evidence type="ECO:0000313" key="1">
    <source>
        <dbReference type="EMBL" id="CCB47460.1"/>
    </source>
</evidence>
<evidence type="ECO:0000313" key="2">
    <source>
        <dbReference type="Proteomes" id="UP000009183"/>
    </source>
</evidence>
<name>F6H5A2_VITVI</name>
<protein>
    <submittedName>
        <fullName evidence="1">Uncharacterized protein</fullName>
    </submittedName>
</protein>
<dbReference type="Proteomes" id="UP000009183">
    <property type="component" value="Chromosome 12"/>
</dbReference>
<keyword evidence="2" id="KW-1185">Reference proteome</keyword>
<reference evidence="2" key="1">
    <citation type="journal article" date="2007" name="Nature">
        <title>The grapevine genome sequence suggests ancestral hexaploidization in major angiosperm phyla.</title>
        <authorList>
            <consortium name="The French-Italian Public Consortium for Grapevine Genome Characterization."/>
            <person name="Jaillon O."/>
            <person name="Aury J.-M."/>
            <person name="Noel B."/>
            <person name="Policriti A."/>
            <person name="Clepet C."/>
            <person name="Casagrande A."/>
            <person name="Choisne N."/>
            <person name="Aubourg S."/>
            <person name="Vitulo N."/>
            <person name="Jubin C."/>
            <person name="Vezzi A."/>
            <person name="Legeai F."/>
            <person name="Hugueney P."/>
            <person name="Dasilva C."/>
            <person name="Horner D."/>
            <person name="Mica E."/>
            <person name="Jublot D."/>
            <person name="Poulain J."/>
            <person name="Bruyere C."/>
            <person name="Billault A."/>
            <person name="Segurens B."/>
            <person name="Gouyvenoux M."/>
            <person name="Ugarte E."/>
            <person name="Cattonaro F."/>
            <person name="Anthouard V."/>
            <person name="Vico V."/>
            <person name="Del Fabbro C."/>
            <person name="Alaux M."/>
            <person name="Di Gaspero G."/>
            <person name="Dumas V."/>
            <person name="Felice N."/>
            <person name="Paillard S."/>
            <person name="Juman I."/>
            <person name="Moroldo M."/>
            <person name="Scalabrin S."/>
            <person name="Canaguier A."/>
            <person name="Le Clainche I."/>
            <person name="Malacrida G."/>
            <person name="Durand E."/>
            <person name="Pesole G."/>
            <person name="Laucou V."/>
            <person name="Chatelet P."/>
            <person name="Merdinoglu D."/>
            <person name="Delledonne M."/>
            <person name="Pezzotti M."/>
            <person name="Lecharny A."/>
            <person name="Scarpelli C."/>
            <person name="Artiguenave F."/>
            <person name="Pe M.E."/>
            <person name="Valle G."/>
            <person name="Morgante M."/>
            <person name="Caboche M."/>
            <person name="Adam-Blondon A.-F."/>
            <person name="Weissenbach J."/>
            <person name="Quetier F."/>
            <person name="Wincker P."/>
        </authorList>
    </citation>
    <scope>NUCLEOTIDE SEQUENCE [LARGE SCALE GENOMIC DNA]</scope>
    <source>
        <strain evidence="2">cv. Pinot noir / PN40024</strain>
    </source>
</reference>